<dbReference type="Proteomes" id="UP001526426">
    <property type="component" value="Unassembled WGS sequence"/>
</dbReference>
<dbReference type="EMBL" id="JAIHOM010000043">
    <property type="protein sequence ID" value="MCW6036701.1"/>
    <property type="molecule type" value="Genomic_DNA"/>
</dbReference>
<dbReference type="PANTHER" id="PTHR38731">
    <property type="entry name" value="LIPL45-RELATED LIPOPROTEIN-RELATED"/>
    <property type="match status" value="1"/>
</dbReference>
<evidence type="ECO:0000313" key="4">
    <source>
        <dbReference type="Proteomes" id="UP001526426"/>
    </source>
</evidence>
<evidence type="ECO:0000256" key="1">
    <source>
        <dbReference type="SAM" id="MobiDB-lite"/>
    </source>
</evidence>
<dbReference type="PANTHER" id="PTHR38731:SF3">
    <property type="entry name" value="BLL6125 PROTEIN"/>
    <property type="match status" value="1"/>
</dbReference>
<evidence type="ECO:0000313" key="3">
    <source>
        <dbReference type="EMBL" id="MCW6036701.1"/>
    </source>
</evidence>
<dbReference type="RefSeq" id="WP_265264503.1">
    <property type="nucleotide sequence ID" value="NZ_JAIHOM010000043.1"/>
</dbReference>
<accession>A0ABT3L5B3</accession>
<protein>
    <submittedName>
        <fullName evidence="3">FecR domain-containing protein</fullName>
    </submittedName>
</protein>
<sequence>MSLAQPGRTQTVLTQAVVESVSNQVRVVSQSQSPRSARVSEVIRPGDAIATAASSRADLRFNDQSLARLGAQSIFRFNPGTRNIDLSQGTALVLIRPGQGGTTIRTPNGAAGVRGSALVVRYDPATDTTLVAALTNSGIVVFNQDGLETLPIAAGEMAVFIENQPAKVYKFDLDTFYATSPLVAGLDLNNLEASDSSDGLDSDGLDSDGLDSDGLDEVREETTEALDSQTPVDADDPETLVNPEFISMTELEDNAELTDLAISVVDVDINDLDDADLVETLADSREELDVWSVVVGGEMRQQQILIETMMTGGVFPGGGATGGVFPGGGATGGVFPGGGATGGVFPGGGATGGVFPGGGAFPGGGGNP</sequence>
<organism evidence="3 4">
    <name type="scientific">Spirulina subsalsa FACHB-351</name>
    <dbReference type="NCBI Taxonomy" id="234711"/>
    <lineage>
        <taxon>Bacteria</taxon>
        <taxon>Bacillati</taxon>
        <taxon>Cyanobacteriota</taxon>
        <taxon>Cyanophyceae</taxon>
        <taxon>Spirulinales</taxon>
        <taxon>Spirulinaceae</taxon>
        <taxon>Spirulina</taxon>
    </lineage>
</organism>
<name>A0ABT3L5B3_9CYAN</name>
<gene>
    <name evidence="3" type="ORF">K4A83_10570</name>
</gene>
<dbReference type="InterPro" id="IPR006860">
    <property type="entry name" value="FecR"/>
</dbReference>
<keyword evidence="4" id="KW-1185">Reference proteome</keyword>
<feature type="region of interest" description="Disordered" evidence="1">
    <location>
        <begin position="194"/>
        <end position="239"/>
    </location>
</feature>
<dbReference type="Pfam" id="PF04773">
    <property type="entry name" value="FecR"/>
    <property type="match status" value="1"/>
</dbReference>
<reference evidence="3 4" key="1">
    <citation type="submission" date="2021-08" db="EMBL/GenBank/DDBJ databases">
        <title>Draft genome sequence of Spirulina subsalsa with high tolerance to salinity and hype-accumulation of phycocyanin.</title>
        <authorList>
            <person name="Pei H."/>
            <person name="Jiang L."/>
        </authorList>
    </citation>
    <scope>NUCLEOTIDE SEQUENCE [LARGE SCALE GENOMIC DNA]</scope>
    <source>
        <strain evidence="3 4">FACHB-351</strain>
    </source>
</reference>
<feature type="compositionally biased region" description="Acidic residues" evidence="1">
    <location>
        <begin position="198"/>
        <end position="215"/>
    </location>
</feature>
<evidence type="ECO:0000259" key="2">
    <source>
        <dbReference type="Pfam" id="PF04773"/>
    </source>
</evidence>
<feature type="domain" description="FecR protein" evidence="2">
    <location>
        <begin position="47"/>
        <end position="126"/>
    </location>
</feature>
<dbReference type="Gene3D" id="2.60.120.1440">
    <property type="match status" value="1"/>
</dbReference>
<comment type="caution">
    <text evidence="3">The sequence shown here is derived from an EMBL/GenBank/DDBJ whole genome shotgun (WGS) entry which is preliminary data.</text>
</comment>
<proteinExistence type="predicted"/>